<proteinExistence type="inferred from homology"/>
<keyword evidence="2 4" id="KW-0479">Metal-binding</keyword>
<evidence type="ECO:0000256" key="1">
    <source>
        <dbReference type="ARBA" id="ARBA00001625"/>
    </source>
</evidence>
<keyword evidence="3 4" id="KW-0460">Magnesium</keyword>
<dbReference type="InterPro" id="IPR020583">
    <property type="entry name" value="Inositol_monoP_metal-BS"/>
</dbReference>
<dbReference type="PANTHER" id="PTHR43028">
    <property type="entry name" value="3'(2'),5'-BISPHOSPHATE NUCLEOTIDASE 1"/>
    <property type="match status" value="1"/>
</dbReference>
<dbReference type="GO" id="GO:0050427">
    <property type="term" value="P:3'-phosphoadenosine 5'-phosphosulfate metabolic process"/>
    <property type="evidence" value="ECO:0007669"/>
    <property type="project" value="TreeGrafter"/>
</dbReference>
<evidence type="ECO:0000256" key="5">
    <source>
        <dbReference type="PIRSR" id="PIRSR600760-2"/>
    </source>
</evidence>
<keyword evidence="4" id="KW-1003">Cell membrane</keyword>
<keyword evidence="4 6" id="KW-0378">Hydrolase</keyword>
<evidence type="ECO:0000256" key="4">
    <source>
        <dbReference type="HAMAP-Rule" id="MF_02095"/>
    </source>
</evidence>
<feature type="binding site" evidence="5">
    <location>
        <position position="88"/>
    </location>
    <ligand>
        <name>Mg(2+)</name>
        <dbReference type="ChEBI" id="CHEBI:18420"/>
        <label>1</label>
        <note>catalytic</note>
    </ligand>
</feature>
<dbReference type="NCBIfam" id="TIGR01331">
    <property type="entry name" value="bisphos_cysQ"/>
    <property type="match status" value="1"/>
</dbReference>
<protein>
    <recommendedName>
        <fullName evidence="4">3'(2'),5'-bisphosphate nucleotidase CysQ</fullName>
        <ecNumber evidence="4">3.1.3.7</ecNumber>
    </recommendedName>
    <alternativeName>
        <fullName evidence="4">3'(2'),5-bisphosphonucleoside 3'(2')-phosphohydrolase</fullName>
    </alternativeName>
    <alternativeName>
        <fullName evidence="4">3'-phosphoadenosine 5'-phosphate phosphatase</fullName>
        <shortName evidence="4">PAP phosphatase</shortName>
    </alternativeName>
</protein>
<name>A0A506PJ33_9FLAO</name>
<feature type="binding site" evidence="4">
    <location>
        <position position="68"/>
    </location>
    <ligand>
        <name>Mg(2+)</name>
        <dbReference type="ChEBI" id="CHEBI:18420"/>
        <label>1</label>
    </ligand>
</feature>
<dbReference type="EMBL" id="VHIQ01000003">
    <property type="protein sequence ID" value="TPV33833.1"/>
    <property type="molecule type" value="Genomic_DNA"/>
</dbReference>
<dbReference type="RefSeq" id="WP_140989699.1">
    <property type="nucleotide sequence ID" value="NZ_VHIQ01000003.1"/>
</dbReference>
<evidence type="ECO:0000313" key="6">
    <source>
        <dbReference type="EMBL" id="TPV33833.1"/>
    </source>
</evidence>
<feature type="binding site" evidence="5">
    <location>
        <position position="229"/>
    </location>
    <ligand>
        <name>Mg(2+)</name>
        <dbReference type="ChEBI" id="CHEBI:18420"/>
        <label>1</label>
        <note>catalytic</note>
    </ligand>
</feature>
<dbReference type="PRINTS" id="PR00377">
    <property type="entry name" value="IMPHPHTASES"/>
</dbReference>
<comment type="cofactor">
    <cofactor evidence="4 5">
        <name>Mg(2+)</name>
        <dbReference type="ChEBI" id="CHEBI:18420"/>
    </cofactor>
</comment>
<dbReference type="GO" id="GO:0005886">
    <property type="term" value="C:plasma membrane"/>
    <property type="evidence" value="ECO:0007669"/>
    <property type="project" value="UniProtKB-SubCell"/>
</dbReference>
<comment type="catalytic activity">
    <reaction evidence="1 4">
        <text>adenosine 3',5'-bisphosphate + H2O = AMP + phosphate</text>
        <dbReference type="Rhea" id="RHEA:10040"/>
        <dbReference type="ChEBI" id="CHEBI:15377"/>
        <dbReference type="ChEBI" id="CHEBI:43474"/>
        <dbReference type="ChEBI" id="CHEBI:58343"/>
        <dbReference type="ChEBI" id="CHEBI:456215"/>
        <dbReference type="EC" id="3.1.3.7"/>
    </reaction>
</comment>
<keyword evidence="4" id="KW-0472">Membrane</keyword>
<organism evidence="6 7">
    <name type="scientific">Paucihalobacter ruber</name>
    <dbReference type="NCBI Taxonomy" id="2567861"/>
    <lineage>
        <taxon>Bacteria</taxon>
        <taxon>Pseudomonadati</taxon>
        <taxon>Bacteroidota</taxon>
        <taxon>Flavobacteriia</taxon>
        <taxon>Flavobacteriales</taxon>
        <taxon>Flavobacteriaceae</taxon>
        <taxon>Paucihalobacter</taxon>
    </lineage>
</organism>
<feature type="binding site" evidence="4">
    <location>
        <position position="90"/>
    </location>
    <ligand>
        <name>Mg(2+)</name>
        <dbReference type="ChEBI" id="CHEBI:18420"/>
        <label>1</label>
    </ligand>
</feature>
<evidence type="ECO:0000256" key="2">
    <source>
        <dbReference type="ARBA" id="ARBA00022723"/>
    </source>
</evidence>
<dbReference type="CDD" id="cd01638">
    <property type="entry name" value="CysQ"/>
    <property type="match status" value="1"/>
</dbReference>
<feature type="binding site" evidence="4">
    <location>
        <position position="229"/>
    </location>
    <ligand>
        <name>substrate</name>
    </ligand>
</feature>
<feature type="binding site" evidence="5">
    <location>
        <position position="68"/>
    </location>
    <ligand>
        <name>Mg(2+)</name>
        <dbReference type="ChEBI" id="CHEBI:18420"/>
        <label>1</label>
        <note>catalytic</note>
    </ligand>
</feature>
<dbReference type="AlphaFoldDB" id="A0A506PJ33"/>
<sequence>METSQLRVHLVTAINAAVAAGAVIMEVYNGDLEISYKADDSPLTLADRRANEVIMSHLKLSGIPVISEENKQVPFEDRKNWSVCWMVDPLDGTKEFIKRNGEFTVNIAMIVDGAPVMGVIYTPATADLYFAISAEKQAAKINLSGKSLSVESIFQEATILTPKAPVAYNRVVGSRSHMNDDTLLFLETLKTDTGASAEMVSVGSSLKFCLLSEDKADVYPRFAPTMEWDTAAGHAICKALDIKVYQQDQTTELQYNKPNLLNPYFIAAHDQFFA</sequence>
<feature type="binding site" evidence="4">
    <location>
        <position position="68"/>
    </location>
    <ligand>
        <name>substrate</name>
    </ligand>
</feature>
<comment type="similarity">
    <text evidence="4">Belongs to the inositol monophosphatase superfamily. CysQ family.</text>
</comment>
<feature type="binding site" evidence="4">
    <location>
        <position position="229"/>
    </location>
    <ligand>
        <name>Mg(2+)</name>
        <dbReference type="ChEBI" id="CHEBI:18420"/>
        <label>2</label>
    </ligand>
</feature>
<comment type="caution">
    <text evidence="6">The sequence shown here is derived from an EMBL/GenBank/DDBJ whole genome shotgun (WGS) entry which is preliminary data.</text>
</comment>
<dbReference type="PROSITE" id="PS00629">
    <property type="entry name" value="IMP_1"/>
    <property type="match status" value="1"/>
</dbReference>
<dbReference type="SUPFAM" id="SSF56655">
    <property type="entry name" value="Carbohydrate phosphatase"/>
    <property type="match status" value="1"/>
</dbReference>
<dbReference type="HAMAP" id="MF_02095">
    <property type="entry name" value="CysQ"/>
    <property type="match status" value="1"/>
</dbReference>
<dbReference type="Pfam" id="PF00459">
    <property type="entry name" value="Inositol_P"/>
    <property type="match status" value="1"/>
</dbReference>
<dbReference type="GO" id="GO:0008441">
    <property type="term" value="F:3'(2'),5'-bisphosphate nucleotidase activity"/>
    <property type="evidence" value="ECO:0007669"/>
    <property type="project" value="UniProtKB-UniRule"/>
</dbReference>
<evidence type="ECO:0000256" key="3">
    <source>
        <dbReference type="ARBA" id="ARBA00022842"/>
    </source>
</evidence>
<feature type="binding site" evidence="4">
    <location>
        <position position="88"/>
    </location>
    <ligand>
        <name>Mg(2+)</name>
        <dbReference type="ChEBI" id="CHEBI:18420"/>
        <label>1</label>
    </ligand>
</feature>
<comment type="subcellular location">
    <subcellularLocation>
        <location evidence="4">Cell membrane</location>
        <topology evidence="4">Peripheral membrane protein</topology>
        <orientation evidence="4">Cytoplasmic side</orientation>
    </subcellularLocation>
</comment>
<keyword evidence="7" id="KW-1185">Reference proteome</keyword>
<dbReference type="InterPro" id="IPR050725">
    <property type="entry name" value="CysQ/Inositol_MonoPase"/>
</dbReference>
<dbReference type="GO" id="GO:0000287">
    <property type="term" value="F:magnesium ion binding"/>
    <property type="evidence" value="ECO:0007669"/>
    <property type="project" value="UniProtKB-UniRule"/>
</dbReference>
<reference evidence="6 7" key="1">
    <citation type="submission" date="2019-06" db="EMBL/GenBank/DDBJ databases">
        <title>Flavobacteriaceae Paucihalobacterium erythroidium CWB-1, complete genome.</title>
        <authorList>
            <person name="Wu S."/>
        </authorList>
    </citation>
    <scope>NUCLEOTIDE SEQUENCE [LARGE SCALE GENOMIC DNA]</scope>
    <source>
        <strain evidence="6 7">CWB-1</strain>
    </source>
</reference>
<comment type="function">
    <text evidence="4">Converts adenosine-3',5'-bisphosphate (PAP) to AMP.</text>
</comment>
<feature type="binding site" evidence="5">
    <location>
        <position position="90"/>
    </location>
    <ligand>
        <name>Mg(2+)</name>
        <dbReference type="ChEBI" id="CHEBI:18420"/>
        <label>2</label>
    </ligand>
</feature>
<feature type="binding site" evidence="4">
    <location>
        <begin position="90"/>
        <end position="93"/>
    </location>
    <ligand>
        <name>substrate</name>
    </ligand>
</feature>
<dbReference type="GO" id="GO:0000103">
    <property type="term" value="P:sulfate assimilation"/>
    <property type="evidence" value="ECO:0007669"/>
    <property type="project" value="TreeGrafter"/>
</dbReference>
<feature type="binding site" evidence="4">
    <location>
        <position position="91"/>
    </location>
    <ligand>
        <name>Mg(2+)</name>
        <dbReference type="ChEBI" id="CHEBI:18420"/>
        <label>2</label>
    </ligand>
</feature>
<gene>
    <name evidence="4 6" type="primary">cysQ</name>
    <name evidence="6" type="ORF">FJ651_06655</name>
</gene>
<accession>A0A506PJ33</accession>
<feature type="binding site" evidence="4">
    <location>
        <position position="88"/>
    </location>
    <ligand>
        <name>Mg(2+)</name>
        <dbReference type="ChEBI" id="CHEBI:18420"/>
        <label>2</label>
    </ligand>
</feature>
<feature type="binding site" evidence="5">
    <location>
        <position position="91"/>
    </location>
    <ligand>
        <name>Mg(2+)</name>
        <dbReference type="ChEBI" id="CHEBI:18420"/>
        <label>1</label>
        <note>catalytic</note>
    </ligand>
</feature>
<dbReference type="PANTHER" id="PTHR43028:SF5">
    <property type="entry name" value="3'(2'),5'-BISPHOSPHATE NUCLEOTIDASE 1"/>
    <property type="match status" value="1"/>
</dbReference>
<evidence type="ECO:0000313" key="7">
    <source>
        <dbReference type="Proteomes" id="UP000317332"/>
    </source>
</evidence>
<dbReference type="Proteomes" id="UP000317332">
    <property type="component" value="Unassembled WGS sequence"/>
</dbReference>
<dbReference type="Gene3D" id="3.40.190.80">
    <property type="match status" value="1"/>
</dbReference>
<dbReference type="InterPro" id="IPR006240">
    <property type="entry name" value="CysQ"/>
</dbReference>
<dbReference type="Gene3D" id="3.30.540.10">
    <property type="entry name" value="Fructose-1,6-Bisphosphatase, subunit A, domain 1"/>
    <property type="match status" value="1"/>
</dbReference>
<dbReference type="OrthoDB" id="9772456at2"/>
<dbReference type="InterPro" id="IPR000760">
    <property type="entry name" value="Inositol_monophosphatase-like"/>
</dbReference>
<dbReference type="EC" id="3.1.3.7" evidence="4"/>